<comment type="similarity">
    <text evidence="1">Belongs to the peptidase S33 family.</text>
</comment>
<name>A0A1I6QL33_9RHOB</name>
<evidence type="ECO:0000256" key="2">
    <source>
        <dbReference type="ARBA" id="ARBA00022801"/>
    </source>
</evidence>
<dbReference type="AlphaFoldDB" id="A0A1I6QL33"/>
<dbReference type="InterPro" id="IPR029058">
    <property type="entry name" value="AB_hydrolase_fold"/>
</dbReference>
<dbReference type="GO" id="GO:0006508">
    <property type="term" value="P:proteolysis"/>
    <property type="evidence" value="ECO:0007669"/>
    <property type="project" value="InterPro"/>
</dbReference>
<dbReference type="PANTHER" id="PTHR43798:SF33">
    <property type="entry name" value="HYDROLASE, PUTATIVE (AFU_ORTHOLOGUE AFUA_2G14860)-RELATED"/>
    <property type="match status" value="1"/>
</dbReference>
<evidence type="ECO:0000313" key="5">
    <source>
        <dbReference type="Proteomes" id="UP000199239"/>
    </source>
</evidence>
<dbReference type="OrthoDB" id="9815441at2"/>
<reference evidence="5" key="1">
    <citation type="submission" date="2016-10" db="EMBL/GenBank/DDBJ databases">
        <authorList>
            <person name="Varghese N."/>
            <person name="Submissions S."/>
        </authorList>
    </citation>
    <scope>NUCLEOTIDE SEQUENCE [LARGE SCALE GENOMIC DNA]</scope>
    <source>
        <strain evidence="5">DSM 23422</strain>
    </source>
</reference>
<keyword evidence="2" id="KW-0378">Hydrolase</keyword>
<dbReference type="InterPro" id="IPR050266">
    <property type="entry name" value="AB_hydrolase_sf"/>
</dbReference>
<dbReference type="InterPro" id="IPR000073">
    <property type="entry name" value="AB_hydrolase_1"/>
</dbReference>
<organism evidence="4 5">
    <name type="scientific">Sulfitobacter marinus</name>
    <dbReference type="NCBI Taxonomy" id="394264"/>
    <lineage>
        <taxon>Bacteria</taxon>
        <taxon>Pseudomonadati</taxon>
        <taxon>Pseudomonadota</taxon>
        <taxon>Alphaproteobacteria</taxon>
        <taxon>Rhodobacterales</taxon>
        <taxon>Roseobacteraceae</taxon>
        <taxon>Sulfitobacter</taxon>
    </lineage>
</organism>
<dbReference type="STRING" id="394264.SAMN04488040_0786"/>
<proteinExistence type="inferred from homology"/>
<dbReference type="EMBL" id="FPAJ01000001">
    <property type="protein sequence ID" value="SFS53207.1"/>
    <property type="molecule type" value="Genomic_DNA"/>
</dbReference>
<dbReference type="PANTHER" id="PTHR43798">
    <property type="entry name" value="MONOACYLGLYCEROL LIPASE"/>
    <property type="match status" value="1"/>
</dbReference>
<keyword evidence="5" id="KW-1185">Reference proteome</keyword>
<gene>
    <name evidence="4" type="ORF">SAMN04488040_0786</name>
</gene>
<dbReference type="GO" id="GO:0016020">
    <property type="term" value="C:membrane"/>
    <property type="evidence" value="ECO:0007669"/>
    <property type="project" value="TreeGrafter"/>
</dbReference>
<sequence>MLTTVLLIVGLTALVQWRAYRREAAANAQYPPIGELLDVGGTKVHALVRGSGPDLVLIHGASGNMRDFTFDMVDELATRYRVILFDRPGLGWTDVLPQHAGAWNKRAASPADQAALLQQAADQLGVHKPIVLGHSYGGAVALAWGLARPDQTSALVLVSAVSEEWPGSLGWQYQLTGSTLGSGLLIPVIMGFWPEKLVQHSIDSIFAPQPSPAGYISHIGPDLALRRVSMRANSQQVNSLLPHIKEMVPRYSSLTMPVEVIHGTADTIVPMDIHAKVLMTQLPNAHLTTLPGIGHMPQHVERRAVFDAIDRATARAGLR</sequence>
<dbReference type="RefSeq" id="WP_093914989.1">
    <property type="nucleotide sequence ID" value="NZ_FPAJ01000001.1"/>
</dbReference>
<dbReference type="Proteomes" id="UP000199239">
    <property type="component" value="Unassembled WGS sequence"/>
</dbReference>
<dbReference type="InterPro" id="IPR002410">
    <property type="entry name" value="Peptidase_S33"/>
</dbReference>
<dbReference type="PRINTS" id="PR00111">
    <property type="entry name" value="ABHYDROLASE"/>
</dbReference>
<dbReference type="SUPFAM" id="SSF53474">
    <property type="entry name" value="alpha/beta-Hydrolases"/>
    <property type="match status" value="1"/>
</dbReference>
<evidence type="ECO:0000256" key="1">
    <source>
        <dbReference type="ARBA" id="ARBA00010088"/>
    </source>
</evidence>
<accession>A0A1I6QL33</accession>
<dbReference type="PRINTS" id="PR00793">
    <property type="entry name" value="PROAMNOPTASE"/>
</dbReference>
<dbReference type="GO" id="GO:0008233">
    <property type="term" value="F:peptidase activity"/>
    <property type="evidence" value="ECO:0007669"/>
    <property type="project" value="InterPro"/>
</dbReference>
<evidence type="ECO:0000259" key="3">
    <source>
        <dbReference type="Pfam" id="PF12697"/>
    </source>
</evidence>
<feature type="domain" description="AB hydrolase-1" evidence="3">
    <location>
        <begin position="55"/>
        <end position="306"/>
    </location>
</feature>
<dbReference type="Gene3D" id="3.40.50.1820">
    <property type="entry name" value="alpha/beta hydrolase"/>
    <property type="match status" value="1"/>
</dbReference>
<evidence type="ECO:0000313" key="4">
    <source>
        <dbReference type="EMBL" id="SFS53207.1"/>
    </source>
</evidence>
<protein>
    <submittedName>
        <fullName evidence="4">Pimeloyl-ACP methyl ester carboxylesterase</fullName>
    </submittedName>
</protein>
<dbReference type="Pfam" id="PF12697">
    <property type="entry name" value="Abhydrolase_6"/>
    <property type="match status" value="1"/>
</dbReference>